<accession>A0A8X6IUU1</accession>
<dbReference type="PANTHER" id="PTHR45913">
    <property type="entry name" value="EPM2A-INTERACTING PROTEIN 1"/>
    <property type="match status" value="1"/>
</dbReference>
<dbReference type="AlphaFoldDB" id="A0A8X6IUU1"/>
<gene>
    <name evidence="1" type="primary">OCBIM_22031124mg</name>
    <name evidence="1" type="ORF">TNCT_148701</name>
</gene>
<sequence>MDESTRRDGEVVLLVYARYIDNGELAEEMAFCKSLESTADIYDKLKNYLRVNNIPIENITSRAADGAFVMTGKKGCLKLMKDENPEIILVHCVIHSELRGQK</sequence>
<evidence type="ECO:0000313" key="1">
    <source>
        <dbReference type="EMBL" id="GFQ83490.1"/>
    </source>
</evidence>
<protein>
    <submittedName>
        <fullName evidence="1">Uncharacterized protein</fullName>
    </submittedName>
</protein>
<organism evidence="1 2">
    <name type="scientific">Trichonephila clavata</name>
    <name type="common">Joro spider</name>
    <name type="synonym">Nephila clavata</name>
    <dbReference type="NCBI Taxonomy" id="2740835"/>
    <lineage>
        <taxon>Eukaryota</taxon>
        <taxon>Metazoa</taxon>
        <taxon>Ecdysozoa</taxon>
        <taxon>Arthropoda</taxon>
        <taxon>Chelicerata</taxon>
        <taxon>Arachnida</taxon>
        <taxon>Araneae</taxon>
        <taxon>Araneomorphae</taxon>
        <taxon>Entelegynae</taxon>
        <taxon>Araneoidea</taxon>
        <taxon>Nephilidae</taxon>
        <taxon>Trichonephila</taxon>
    </lineage>
</organism>
<dbReference type="PANTHER" id="PTHR45913:SF22">
    <property type="entry name" value="SCAN BOX DOMAIN-CONTAINING PROTEIN"/>
    <property type="match status" value="1"/>
</dbReference>
<dbReference type="EMBL" id="BMAO01022665">
    <property type="protein sequence ID" value="GFQ83490.1"/>
    <property type="molecule type" value="Genomic_DNA"/>
</dbReference>
<evidence type="ECO:0000313" key="2">
    <source>
        <dbReference type="Proteomes" id="UP000887116"/>
    </source>
</evidence>
<reference evidence="1" key="1">
    <citation type="submission" date="2020-07" db="EMBL/GenBank/DDBJ databases">
        <title>Multicomponent nature underlies the extraordinary mechanical properties of spider dragline silk.</title>
        <authorList>
            <person name="Kono N."/>
            <person name="Nakamura H."/>
            <person name="Mori M."/>
            <person name="Yoshida Y."/>
            <person name="Ohtoshi R."/>
            <person name="Malay A.D."/>
            <person name="Moran D.A.P."/>
            <person name="Tomita M."/>
            <person name="Numata K."/>
            <person name="Arakawa K."/>
        </authorList>
    </citation>
    <scope>NUCLEOTIDE SEQUENCE</scope>
</reference>
<comment type="caution">
    <text evidence="1">The sequence shown here is derived from an EMBL/GenBank/DDBJ whole genome shotgun (WGS) entry which is preliminary data.</text>
</comment>
<keyword evidence="2" id="KW-1185">Reference proteome</keyword>
<proteinExistence type="predicted"/>
<dbReference type="OrthoDB" id="6425138at2759"/>
<name>A0A8X6IUU1_TRICU</name>
<dbReference type="Proteomes" id="UP000887116">
    <property type="component" value="Unassembled WGS sequence"/>
</dbReference>